<keyword evidence="5" id="KW-0809">Transit peptide</keyword>
<organism evidence="9 10">
    <name type="scientific">Pacificimonas flava</name>
    <dbReference type="NCBI Taxonomy" id="1234595"/>
    <lineage>
        <taxon>Bacteria</taxon>
        <taxon>Pseudomonadati</taxon>
        <taxon>Pseudomonadota</taxon>
        <taxon>Alphaproteobacteria</taxon>
        <taxon>Sphingomonadales</taxon>
        <taxon>Sphingosinicellaceae</taxon>
        <taxon>Pacificimonas</taxon>
    </lineage>
</organism>
<dbReference type="PATRIC" id="fig|1234595.3.peg.2813"/>
<dbReference type="GO" id="GO:0016787">
    <property type="term" value="F:hydrolase activity"/>
    <property type="evidence" value="ECO:0007669"/>
    <property type="project" value="InterPro"/>
</dbReference>
<keyword evidence="10" id="KW-1185">Reference proteome</keyword>
<dbReference type="SUPFAM" id="SSF51905">
    <property type="entry name" value="FAD/NAD(P)-binding domain"/>
    <property type="match status" value="1"/>
</dbReference>
<dbReference type="RefSeq" id="WP_008603775.1">
    <property type="nucleotide sequence ID" value="NZ_AMRV01000014.1"/>
</dbReference>
<dbReference type="PANTHER" id="PTHR10632:SF2">
    <property type="entry name" value="SULFIDE:QUINONE OXIDOREDUCTASE, MITOCHONDRIAL"/>
    <property type="match status" value="1"/>
</dbReference>
<dbReference type="PANTHER" id="PTHR10632">
    <property type="entry name" value="SULFIDE:QUINONE OXIDOREDUCTASE"/>
    <property type="match status" value="1"/>
</dbReference>
<feature type="domain" description="Beta-lactamase hydrolase-like protein phosphatase-like" evidence="7">
    <location>
        <begin position="2"/>
        <end position="105"/>
    </location>
</feature>
<dbReference type="Pfam" id="PF04273">
    <property type="entry name" value="BLH_phosphatase"/>
    <property type="match status" value="1"/>
</dbReference>
<dbReference type="InterPro" id="IPR029021">
    <property type="entry name" value="Prot-tyrosine_phosphatase-like"/>
</dbReference>
<dbReference type="Proteomes" id="UP000011717">
    <property type="component" value="Unassembled WGS sequence"/>
</dbReference>
<keyword evidence="2" id="KW-0285">Flavoprotein</keyword>
<dbReference type="GO" id="GO:0071949">
    <property type="term" value="F:FAD binding"/>
    <property type="evidence" value="ECO:0007669"/>
    <property type="project" value="TreeGrafter"/>
</dbReference>
<evidence type="ECO:0000256" key="3">
    <source>
        <dbReference type="ARBA" id="ARBA00022719"/>
    </source>
</evidence>
<evidence type="ECO:0000256" key="2">
    <source>
        <dbReference type="ARBA" id="ARBA00022630"/>
    </source>
</evidence>
<evidence type="ECO:0000313" key="10">
    <source>
        <dbReference type="Proteomes" id="UP000011717"/>
    </source>
</evidence>
<evidence type="ECO:0000256" key="4">
    <source>
        <dbReference type="ARBA" id="ARBA00022827"/>
    </source>
</evidence>
<accession>M2T5S7</accession>
<reference evidence="9 10" key="1">
    <citation type="journal article" date="2013" name="Genome Announc.">
        <title>Draft Genome Sequence of Strain JLT2015T, Belonging to the Family Sphingomonadaceae of the Alphaproteobacteria.</title>
        <authorList>
            <person name="Tang K."/>
            <person name="Liu K."/>
            <person name="Li S."/>
            <person name="Jiao N."/>
        </authorList>
    </citation>
    <scope>NUCLEOTIDE SEQUENCE [LARGE SCALE GENOMIC DNA]</scope>
    <source>
        <strain evidence="9 10">JLT2015</strain>
    </source>
</reference>
<evidence type="ECO:0000259" key="8">
    <source>
        <dbReference type="Pfam" id="PF07992"/>
    </source>
</evidence>
<evidence type="ECO:0000256" key="6">
    <source>
        <dbReference type="ARBA" id="ARBA00023002"/>
    </source>
</evidence>
<dbReference type="Pfam" id="PF07992">
    <property type="entry name" value="Pyr_redox_2"/>
    <property type="match status" value="1"/>
</dbReference>
<keyword evidence="3" id="KW-0874">Quinone</keyword>
<evidence type="ECO:0000259" key="7">
    <source>
        <dbReference type="Pfam" id="PF04273"/>
    </source>
</evidence>
<keyword evidence="4" id="KW-0274">FAD</keyword>
<comment type="cofactor">
    <cofactor evidence="1">
        <name>FAD</name>
        <dbReference type="ChEBI" id="CHEBI:57692"/>
    </cofactor>
</comment>
<protein>
    <submittedName>
        <fullName evidence="9">Oxidoreductase (Flavoprotein)</fullName>
    </submittedName>
</protein>
<gene>
    <name evidence="9" type="ORF">C725_2811</name>
</gene>
<dbReference type="InterPro" id="IPR023753">
    <property type="entry name" value="FAD/NAD-binding_dom"/>
</dbReference>
<dbReference type="AlphaFoldDB" id="M2T5S7"/>
<keyword evidence="6" id="KW-0560">Oxidoreductase</keyword>
<dbReference type="OrthoDB" id="9805710at2"/>
<comment type="caution">
    <text evidence="9">The sequence shown here is derived from an EMBL/GenBank/DDBJ whole genome shotgun (WGS) entry which is preliminary data.</text>
</comment>
<dbReference type="InterPro" id="IPR015904">
    <property type="entry name" value="Sulphide_quinone_reductase"/>
</dbReference>
<proteinExistence type="predicted"/>
<dbReference type="GO" id="GO:0070221">
    <property type="term" value="P:sulfide oxidation, using sulfide:quinone oxidoreductase"/>
    <property type="evidence" value="ECO:0007669"/>
    <property type="project" value="TreeGrafter"/>
</dbReference>
<feature type="domain" description="FAD/NAD(P)-binding" evidence="8">
    <location>
        <begin position="120"/>
        <end position="238"/>
    </location>
</feature>
<evidence type="ECO:0000313" key="9">
    <source>
        <dbReference type="EMBL" id="EMD81829.1"/>
    </source>
</evidence>
<evidence type="ECO:0000256" key="5">
    <source>
        <dbReference type="ARBA" id="ARBA00022946"/>
    </source>
</evidence>
<dbReference type="GO" id="GO:0048038">
    <property type="term" value="F:quinone binding"/>
    <property type="evidence" value="ECO:0007669"/>
    <property type="project" value="UniProtKB-KW"/>
</dbReference>
<dbReference type="Gene3D" id="3.90.190.10">
    <property type="entry name" value="Protein tyrosine phosphatase superfamily"/>
    <property type="match status" value="1"/>
</dbReference>
<dbReference type="FunFam" id="3.50.50.60:FF:000034">
    <property type="entry name" value="sulfide:quinone oxidoreductase, mitochondrial"/>
    <property type="match status" value="1"/>
</dbReference>
<dbReference type="InterPro" id="IPR036188">
    <property type="entry name" value="FAD/NAD-bd_sf"/>
</dbReference>
<dbReference type="Gene3D" id="3.50.50.60">
    <property type="entry name" value="FAD/NAD(P)-binding domain"/>
    <property type="match status" value="2"/>
</dbReference>
<sequence length="521" mass="56300">MDIRKIDNALSVTGQIQPNDVEEIAARGFRAIIGNRPDGEEPSQPEWRAIAAAAEAQGLQARHIPVGGAQTVESQTPAFAKALAELPKPALAFCRTGNRSAQLHDRASATAQPSGRRRHRVVIAGGGSGGLAAAASLLKRRRNLDIAVIEPSEQHYYQPGWTMVGGGVFRAEKTAQREADVMPDGVTWIRSAVAGFDPDAQTVELDDGSRVSYDLLIVAMGNRLAWEEVEGLEDTLGRNGVTSNYRYDLAPYTWQLVQQLRSGRAIFTQPAMPIKCAGAPQKAMYLSCSEWEEQDTLGNIDVQFHNQGGAIFGVQEYVPALMDTVRRYGIGLNFGSNLIRVDGEAKKAWFATEDGEIERDFDMLHVCPPQKGNAVVAGSALANDAGYAEVDQQTLRHTRYPDVFALGDCGSTPNAKTMAAARKQAPVVAVNALNVLDGKEPGAAYDGYGSCPLTVENGKIVLAEFLYGGKVAPSFPAWLNDGTKPSRLAWHLKADMLPFIYWHGMLKGREWLAAPADLSAA</sequence>
<dbReference type="GO" id="GO:0070224">
    <property type="term" value="F:sulfide:quinone oxidoreductase activity"/>
    <property type="evidence" value="ECO:0007669"/>
    <property type="project" value="TreeGrafter"/>
</dbReference>
<dbReference type="NCBIfam" id="TIGR01244">
    <property type="entry name" value="TIGR01244 family sulfur transferase"/>
    <property type="match status" value="1"/>
</dbReference>
<dbReference type="EMBL" id="AMRV01000014">
    <property type="protein sequence ID" value="EMD81829.1"/>
    <property type="molecule type" value="Genomic_DNA"/>
</dbReference>
<dbReference type="InterPro" id="IPR005939">
    <property type="entry name" value="BLH_phosphatase-like"/>
</dbReference>
<name>M2T5S7_9SPHN</name>
<evidence type="ECO:0000256" key="1">
    <source>
        <dbReference type="ARBA" id="ARBA00001974"/>
    </source>
</evidence>